<feature type="chain" id="PRO_5045597147" evidence="1">
    <location>
        <begin position="22"/>
        <end position="1642"/>
    </location>
</feature>
<feature type="signal peptide" evidence="1">
    <location>
        <begin position="1"/>
        <end position="21"/>
    </location>
</feature>
<dbReference type="NCBIfam" id="TIGR04131">
    <property type="entry name" value="Bac_Flav_CTERM"/>
    <property type="match status" value="1"/>
</dbReference>
<dbReference type="InterPro" id="IPR026341">
    <property type="entry name" value="T9SS_type_B"/>
</dbReference>
<evidence type="ECO:0000313" key="4">
    <source>
        <dbReference type="Proteomes" id="UP000652755"/>
    </source>
</evidence>
<dbReference type="Gene3D" id="2.60.40.1080">
    <property type="match status" value="1"/>
</dbReference>
<dbReference type="PROSITE" id="PS51841">
    <property type="entry name" value="LTD"/>
    <property type="match status" value="1"/>
</dbReference>
<protein>
    <submittedName>
        <fullName evidence="3">CehA/McbA family metallohydrolase</fullName>
    </submittedName>
</protein>
<accession>A0ABR7KV64</accession>
<evidence type="ECO:0000256" key="1">
    <source>
        <dbReference type="SAM" id="SignalP"/>
    </source>
</evidence>
<dbReference type="InterPro" id="IPR001322">
    <property type="entry name" value="Lamin_tail_dom"/>
</dbReference>
<dbReference type="Gene3D" id="2.60.40.10">
    <property type="entry name" value="Immunoglobulins"/>
    <property type="match status" value="2"/>
</dbReference>
<dbReference type="SUPFAM" id="SSF89550">
    <property type="entry name" value="PHP domain-like"/>
    <property type="match status" value="1"/>
</dbReference>
<dbReference type="SUPFAM" id="SSF49265">
    <property type="entry name" value="Fibronectin type III"/>
    <property type="match status" value="1"/>
</dbReference>
<name>A0ABR7KV64_9SPHI</name>
<dbReference type="EMBL" id="JACRYL010000014">
    <property type="protein sequence ID" value="MBC6111925.1"/>
    <property type="molecule type" value="Genomic_DNA"/>
</dbReference>
<dbReference type="Proteomes" id="UP000652755">
    <property type="component" value="Unassembled WGS sequence"/>
</dbReference>
<proteinExistence type="predicted"/>
<dbReference type="Gene3D" id="3.20.20.140">
    <property type="entry name" value="Metal-dependent hydrolases"/>
    <property type="match status" value="1"/>
</dbReference>
<dbReference type="Pfam" id="PF18676">
    <property type="entry name" value="MBG_2"/>
    <property type="match status" value="1"/>
</dbReference>
<comment type="caution">
    <text evidence="3">The sequence shown here is derived from an EMBL/GenBank/DDBJ whole genome shotgun (WGS) entry which is preliminary data.</text>
</comment>
<sequence length="1642" mass="171772">MKKLLLLSLLFTLYFSGKTLAQIATWDFTGQTTLPTSTATSSDPGLASVPVLTRGAGAVASAGNNSFRTVGFQNNGISIANTDYFQVTLTASAGNKISLSSLDALFAGTATYYATTGVSSQYAYSLDGTTFTLIGAPTAITSTTVAPNASPTVSLSGISALQNVAAGTTITIRYYASGQTATGGWGFNSPATGRIGFSIGGSVATSGTVDITPPTNATGYPKTASITSTTVNLISNINEAGNTYYIIIPATGTAPTTSAQIKAGRDGNNAAAFKFGTIANLANTDATATISGLTLSTAYKIYAVSEDLATTPNLQTVFTTLNFSTLGSADITPPVTAATYPKASNATLNSINFTNNINEAGTTYYVLLPSGSTAPTPAQVKAGFDATGVAAPKAGSLTNVANADATATISGLTSGTTYTLYIIAQDNTGNLQTAVANLDVTTANPPLVSAPIIISQYYEGTSVNKWIELTNLSNAPINTASPQLKLALYNISGDAGNINITGAPSQIVNLNFTIPARGSVLLGNTGNSNSEVPYLTTASAVLNSNTVINFNGNDGVALLDANNNIIDAFGQGVNAKDVSYVRSLNVTAPSPTYIDDDWTRTILATVQNAIDDDDVNRLGVHFPPNLPVCAAPSSPATALVFSSVTTNSISASFTKSADANEYLIIRSLNTTLTALPIDGTVYSVGSAFGGGIVANRIVTNTFTDNALADATSYSYFIIPLNNISCTGGPKYLTTNILTARQATKALLPCAISTAQPTSFTVTSSNYNFIQGSFTPSSSADEYLVVMSTTNTLSSAPVNQTTYSVGDQLGGGIVVKRGTGNTFIRNGLSQNTNYYFFIYSINSACSGGPLYLTTQPLLGNLKTGILDVNKLNFYYGNLHSHSSYSDGNKDDLTKKPEDDYAFAKNSMNLDFLGISEHNHTQAGMSLASWQPGIDAAKKATTSTFVAMHGMEWGVISGGGHVIVYGIDSLIGWESGENQIYVPKSVYTGTTGLFRIINRHGLNAVATLAHPNTTDYNNISATYDLSADSAIVGTALESGPAFSTNVTYSDPASSMSYLSYYNRMLARGYHLGASIDHDNHNLTFGRHTRARLVVLAPALTENDLLDAIKKMRFYASQDSAAKIVFTINKQPVGSIFKTAGAPIIEVNSITTSPVTSIKILYGTPGSGTNPVELTAGASTSLTYTDNALTNLATGYYYADIVEADGSRIITSPIWYTRDDAVVKKAQNITFASTRTATYGDADLPAGATSDNTNINITYTSSDTNVATISNTDIHIVKVGTVTITANQPGDTFYNPAVAKQQVLTINPKTINITADAKTKIEGTVDPPLTYTSTPALIGTDTFSGALVRVAGETGGDYAINQGTLAINANYAINYRSANFHITPKPVASIAGNTAICINSTSPTITFTGTKGTAPYTFTYNINGGTSRTVSTTGTNTTATVSASTNVVGNYVYNLVSVADVNTSQAQTGTATVIINPLPVVSINSNKGISISKGDAIILTATGGNQYSWTGSEIISGQTTAAVTIRPKQTGSYKVTVTNASGCSIDQTINISVIDDYKLDASSVVTPNGDGINDKFIIKNIDYYPNNTLKIFDKAGRVLYTKHTYANDWDGTINGSPLSEGTYYYILDLGSNLGNFKGFINIIRD</sequence>
<dbReference type="InterPro" id="IPR036116">
    <property type="entry name" value="FN3_sf"/>
</dbReference>
<dbReference type="RefSeq" id="WP_187072356.1">
    <property type="nucleotide sequence ID" value="NZ_JACRYL010000014.1"/>
</dbReference>
<feature type="domain" description="LTD" evidence="2">
    <location>
        <begin position="439"/>
        <end position="573"/>
    </location>
</feature>
<gene>
    <name evidence="3" type="ORF">H7U22_15995</name>
</gene>
<dbReference type="InterPro" id="IPR008964">
    <property type="entry name" value="Invasin/intimin_cell_adhesion"/>
</dbReference>
<dbReference type="NCBIfam" id="NF038032">
    <property type="entry name" value="CehA_McbA_metalo"/>
    <property type="match status" value="1"/>
</dbReference>
<reference evidence="3 4" key="1">
    <citation type="submission" date="2020-08" db="EMBL/GenBank/DDBJ databases">
        <authorList>
            <person name="Sun Q."/>
            <person name="Inoue M."/>
        </authorList>
    </citation>
    <scope>NUCLEOTIDE SEQUENCE [LARGE SCALE GENOMIC DNA]</scope>
    <source>
        <strain evidence="3 4">CCM 8938</strain>
    </source>
</reference>
<dbReference type="InterPro" id="IPR016195">
    <property type="entry name" value="Pol/histidinol_Pase-like"/>
</dbReference>
<keyword evidence="1" id="KW-0732">Signal</keyword>
<dbReference type="Pfam" id="PF00932">
    <property type="entry name" value="LTD"/>
    <property type="match status" value="1"/>
</dbReference>
<keyword evidence="4" id="KW-1185">Reference proteome</keyword>
<evidence type="ECO:0000259" key="2">
    <source>
        <dbReference type="PROSITE" id="PS51841"/>
    </source>
</evidence>
<organism evidence="3 4">
    <name type="scientific">Pedobacter fastidiosus</name>
    <dbReference type="NCBI Taxonomy" id="2765361"/>
    <lineage>
        <taxon>Bacteria</taxon>
        <taxon>Pseudomonadati</taxon>
        <taxon>Bacteroidota</taxon>
        <taxon>Sphingobacteriia</taxon>
        <taxon>Sphingobacteriales</taxon>
        <taxon>Sphingobacteriaceae</taxon>
        <taxon>Pedobacter</taxon>
    </lineage>
</organism>
<dbReference type="InterPro" id="IPR013783">
    <property type="entry name" value="Ig-like_fold"/>
</dbReference>
<dbReference type="Pfam" id="PF13585">
    <property type="entry name" value="CHU_C"/>
    <property type="match status" value="1"/>
</dbReference>
<dbReference type="SUPFAM" id="SSF49373">
    <property type="entry name" value="Invasin/intimin cell-adhesion fragments"/>
    <property type="match status" value="1"/>
</dbReference>
<evidence type="ECO:0000313" key="3">
    <source>
        <dbReference type="EMBL" id="MBC6111925.1"/>
    </source>
</evidence>
<dbReference type="InterPro" id="IPR041286">
    <property type="entry name" value="MBG_2"/>
</dbReference>